<evidence type="ECO:0000256" key="4">
    <source>
        <dbReference type="ARBA" id="ARBA00012702"/>
    </source>
</evidence>
<evidence type="ECO:0000256" key="11">
    <source>
        <dbReference type="ARBA" id="ARBA00042436"/>
    </source>
</evidence>
<keyword evidence="15" id="KW-1185">Reference proteome</keyword>
<keyword evidence="8" id="KW-0460">Magnesium</keyword>
<evidence type="ECO:0000313" key="14">
    <source>
        <dbReference type="EMBL" id="KAL3615503.1"/>
    </source>
</evidence>
<evidence type="ECO:0000256" key="10">
    <source>
        <dbReference type="ARBA" id="ARBA00041392"/>
    </source>
</evidence>
<dbReference type="PANTHER" id="PTHR11129">
    <property type="entry name" value="PROTEIN FARNESYLTRANSFERASE ALPHA SUBUNIT/RAB GERANYLGERANYL TRANSFERASE ALPHA SUBUNIT"/>
    <property type="match status" value="1"/>
</dbReference>
<evidence type="ECO:0000256" key="5">
    <source>
        <dbReference type="ARBA" id="ARBA00022602"/>
    </source>
</evidence>
<dbReference type="EC" id="2.5.1.58" evidence="4"/>
<name>A0ABD3BDM9_9LAMI</name>
<accession>A0ABD3BDM9</accession>
<dbReference type="Gene3D" id="1.25.40.120">
    <property type="entry name" value="Protein prenylyltransferase"/>
    <property type="match status" value="2"/>
</dbReference>
<evidence type="ECO:0000313" key="15">
    <source>
        <dbReference type="Proteomes" id="UP001632038"/>
    </source>
</evidence>
<dbReference type="Proteomes" id="UP001632038">
    <property type="component" value="Unassembled WGS sequence"/>
</dbReference>
<dbReference type="GO" id="GO:0004662">
    <property type="term" value="F:CAAX-protein geranylgeranyltransferase activity"/>
    <property type="evidence" value="ECO:0007669"/>
    <property type="project" value="UniProtKB-EC"/>
</dbReference>
<evidence type="ECO:0000256" key="7">
    <source>
        <dbReference type="ARBA" id="ARBA00022737"/>
    </source>
</evidence>
<evidence type="ECO:0000256" key="13">
    <source>
        <dbReference type="ARBA" id="ARBA00043219"/>
    </source>
</evidence>
<evidence type="ECO:0000256" key="12">
    <source>
        <dbReference type="ARBA" id="ARBA00043086"/>
    </source>
</evidence>
<proteinExistence type="inferred from homology"/>
<dbReference type="PROSITE" id="PS51147">
    <property type="entry name" value="PFTA"/>
    <property type="match status" value="3"/>
</dbReference>
<sequence>MDSTLKNPLGDVADDGTSDTMMWYGRKCNVEMLGSTEEALFAELEFTAKLVRRDACNKYAWSHRQWVLEKLDRGYADELGFCEEINFGEVNTNNRLMWDQRCFAVQKCLAKGITIIRSCEICVAANAIKYNPEDENPWRYLRILFKNDMKALARSTRLQWVLICIFVQARDSANAVRADKEMYKHHNHARLFDCVNKRGCLFALDLVSDLLKYEQLDYELIEAILDVFQEYSGNTIAEKVESVLREHRMELMELCEDFKMTINDITCSEEWKLLQLLILKVSQQDILSRMKVIGLKTDEESPFFPHSELCDKAGFSSFSAVFIPDDPDWLADMRKYESYEEGRGIRSRPTLEVTRDDHEDKYSVLPESLSNRCSEMEKYSESELINHTNQAMFFTGYVDPTVWQLRRLAVHVRGLSLENEMELLDRLGETISLDNYLFWHQRRWVSEYIGSDAAANNELKFTEKVLTDEPNNHYAWSHRQWVRQVFFGKDWGKAELDFCNKILKENTSNGLAWNQRYFVVQQQHPKRHEMKGNEVKYAIAAIHEEPENEMPWMYLKCLVSGKNYKVLNDSSTYVLSNVVRHINEGKVDICDAYVKKRVVNALKMILFALKRSDFKPNHDLKTNIDYLCLPDAAEECFEKKVVSILCSMDVTCM</sequence>
<evidence type="ECO:0000256" key="8">
    <source>
        <dbReference type="ARBA" id="ARBA00022842"/>
    </source>
</evidence>
<reference evidence="15" key="1">
    <citation type="journal article" date="2024" name="IScience">
        <title>Strigolactones Initiate the Formation of Haustorium-like Structures in Castilleja.</title>
        <authorList>
            <person name="Buerger M."/>
            <person name="Peterson D."/>
            <person name="Chory J."/>
        </authorList>
    </citation>
    <scope>NUCLEOTIDE SEQUENCE [LARGE SCALE GENOMIC DNA]</scope>
</reference>
<evidence type="ECO:0000256" key="3">
    <source>
        <dbReference type="ARBA" id="ARBA00012700"/>
    </source>
</evidence>
<keyword evidence="7" id="KW-0677">Repeat</keyword>
<comment type="caution">
    <text evidence="14">The sequence shown here is derived from an EMBL/GenBank/DDBJ whole genome shotgun (WGS) entry which is preliminary data.</text>
</comment>
<dbReference type="Pfam" id="PF01239">
    <property type="entry name" value="PPTA"/>
    <property type="match status" value="3"/>
</dbReference>
<dbReference type="EC" id="2.5.1.59" evidence="3"/>
<keyword evidence="6" id="KW-0808">Transferase</keyword>
<protein>
    <recommendedName>
        <fullName evidence="9">Protein farnesyltransferase/geranylgeranyltransferase type-1 subunit alpha</fullName>
        <ecNumber evidence="4">2.5.1.58</ecNumber>
        <ecNumber evidence="3">2.5.1.59</ecNumber>
    </recommendedName>
    <alternativeName>
        <fullName evidence="12">CAAX farnesyltransferase subunit alpha</fullName>
    </alternativeName>
    <alternativeName>
        <fullName evidence="11">FTase-alpha</fullName>
    </alternativeName>
    <alternativeName>
        <fullName evidence="10">Ras proteins prenyltransferase subunit alpha</fullName>
    </alternativeName>
    <alternativeName>
        <fullName evidence="13">Type I protein geranyl-geranyltransferase subunit alpha</fullName>
    </alternativeName>
</protein>
<dbReference type="SUPFAM" id="SSF48439">
    <property type="entry name" value="Protein prenylyltransferase"/>
    <property type="match status" value="2"/>
</dbReference>
<evidence type="ECO:0000256" key="6">
    <source>
        <dbReference type="ARBA" id="ARBA00022679"/>
    </source>
</evidence>
<keyword evidence="5" id="KW-0637">Prenyltransferase</keyword>
<organism evidence="14 15">
    <name type="scientific">Castilleja foliolosa</name>
    <dbReference type="NCBI Taxonomy" id="1961234"/>
    <lineage>
        <taxon>Eukaryota</taxon>
        <taxon>Viridiplantae</taxon>
        <taxon>Streptophyta</taxon>
        <taxon>Embryophyta</taxon>
        <taxon>Tracheophyta</taxon>
        <taxon>Spermatophyta</taxon>
        <taxon>Magnoliopsida</taxon>
        <taxon>eudicotyledons</taxon>
        <taxon>Gunneridae</taxon>
        <taxon>Pentapetalae</taxon>
        <taxon>asterids</taxon>
        <taxon>lamiids</taxon>
        <taxon>Lamiales</taxon>
        <taxon>Orobanchaceae</taxon>
        <taxon>Pedicularideae</taxon>
        <taxon>Castillejinae</taxon>
        <taxon>Castilleja</taxon>
    </lineage>
</organism>
<comment type="cofactor">
    <cofactor evidence="1">
        <name>Mg(2+)</name>
        <dbReference type="ChEBI" id="CHEBI:18420"/>
    </cofactor>
</comment>
<gene>
    <name evidence="14" type="ORF">CASFOL_041164</name>
</gene>
<evidence type="ECO:0000256" key="9">
    <source>
        <dbReference type="ARBA" id="ARBA00040965"/>
    </source>
</evidence>
<evidence type="ECO:0000256" key="1">
    <source>
        <dbReference type="ARBA" id="ARBA00001946"/>
    </source>
</evidence>
<dbReference type="PANTHER" id="PTHR11129:SF1">
    <property type="entry name" value="PROTEIN FARNESYLTRANSFERASE_GERANYLGERANYLTRANSFERASE TYPE-1 SUBUNIT ALPHA"/>
    <property type="match status" value="1"/>
</dbReference>
<dbReference type="InterPro" id="IPR002088">
    <property type="entry name" value="Prenyl_trans_a"/>
</dbReference>
<dbReference type="AlphaFoldDB" id="A0ABD3BDM9"/>
<comment type="similarity">
    <text evidence="2">Belongs to the protein prenyltransferase subunit alpha family.</text>
</comment>
<dbReference type="EMBL" id="JAVIJP010000100">
    <property type="protein sequence ID" value="KAL3615503.1"/>
    <property type="molecule type" value="Genomic_DNA"/>
</dbReference>
<evidence type="ECO:0000256" key="2">
    <source>
        <dbReference type="ARBA" id="ARBA00006734"/>
    </source>
</evidence>
<dbReference type="GO" id="GO:0004660">
    <property type="term" value="F:protein farnesyltransferase activity"/>
    <property type="evidence" value="ECO:0007669"/>
    <property type="project" value="UniProtKB-EC"/>
</dbReference>